<keyword evidence="2" id="KW-1003">Cell membrane</keyword>
<organism evidence="6 7">
    <name type="scientific">Thiomonas delicata</name>
    <name type="common">Thiomonas cuprina</name>
    <dbReference type="NCBI Taxonomy" id="364030"/>
    <lineage>
        <taxon>Bacteria</taxon>
        <taxon>Pseudomonadati</taxon>
        <taxon>Pseudomonadota</taxon>
        <taxon>Betaproteobacteria</taxon>
        <taxon>Burkholderiales</taxon>
        <taxon>Thiomonas</taxon>
    </lineage>
</organism>
<dbReference type="Proteomes" id="UP000214566">
    <property type="component" value="Unassembled WGS sequence"/>
</dbReference>
<name>A0A238D133_THIDL</name>
<dbReference type="Pfam" id="PF12399">
    <property type="entry name" value="BCA_ABC_TP_C"/>
    <property type="match status" value="1"/>
</dbReference>
<keyword evidence="4 6" id="KW-0067">ATP-binding</keyword>
<evidence type="ECO:0000256" key="3">
    <source>
        <dbReference type="ARBA" id="ARBA00022741"/>
    </source>
</evidence>
<dbReference type="SMART" id="SM00382">
    <property type="entry name" value="AAA"/>
    <property type="match status" value="1"/>
</dbReference>
<dbReference type="AlphaFoldDB" id="A0A238D133"/>
<keyword evidence="2" id="KW-0472">Membrane</keyword>
<dbReference type="GO" id="GO:0016887">
    <property type="term" value="F:ATP hydrolysis activity"/>
    <property type="evidence" value="ECO:0007669"/>
    <property type="project" value="InterPro"/>
</dbReference>
<sequence>MIASNLLDVHDLNLAFGGLRATVDVSFGVRRGEITALIGPNGAGKTTLFNLITSLIRPDSGRVIYDGQRIDGLAPVRIAQMGLIRTFQTARVFPGMTVLDNLMVGRHRRLQQGLLAQLAWSPAVRAEERELRKCATELLDLVGLGHLRNQEAQDLPMGAQKLLDVLRALMAKPRLLLLDEPAAGLNDSETTELAELLLAIRDTGVTVLIVEHNMPLVMGIADAVVALEAGAVVACGTAQEIQTHPQVLRAYLGEEVPA</sequence>
<evidence type="ECO:0000256" key="4">
    <source>
        <dbReference type="ARBA" id="ARBA00022840"/>
    </source>
</evidence>
<reference evidence="6 7" key="1">
    <citation type="submission" date="2016-06" db="EMBL/GenBank/DDBJ databases">
        <authorList>
            <person name="Kjaerup R.B."/>
            <person name="Dalgaard T.S."/>
            <person name="Juul-Madsen H.R."/>
        </authorList>
    </citation>
    <scope>NUCLEOTIDE SEQUENCE [LARGE SCALE GENOMIC DNA]</scope>
    <source>
        <strain evidence="6 7">DSM 16361</strain>
    </source>
</reference>
<gene>
    <name evidence="6" type="primary">livG</name>
    <name evidence="6" type="ORF">THIARS_50226</name>
</gene>
<dbReference type="Gene3D" id="3.40.50.300">
    <property type="entry name" value="P-loop containing nucleotide triphosphate hydrolases"/>
    <property type="match status" value="1"/>
</dbReference>
<proteinExistence type="predicted"/>
<evidence type="ECO:0000256" key="2">
    <source>
        <dbReference type="ARBA" id="ARBA00022475"/>
    </source>
</evidence>
<evidence type="ECO:0000313" key="6">
    <source>
        <dbReference type="EMBL" id="SBP86978.1"/>
    </source>
</evidence>
<keyword evidence="3" id="KW-0547">Nucleotide-binding</keyword>
<dbReference type="PROSITE" id="PS50893">
    <property type="entry name" value="ABC_TRANSPORTER_2"/>
    <property type="match status" value="1"/>
</dbReference>
<dbReference type="CDD" id="cd03219">
    <property type="entry name" value="ABC_Mj1267_LivG_branched"/>
    <property type="match status" value="1"/>
</dbReference>
<feature type="domain" description="ABC transporter" evidence="5">
    <location>
        <begin position="7"/>
        <end position="254"/>
    </location>
</feature>
<evidence type="ECO:0000259" key="5">
    <source>
        <dbReference type="PROSITE" id="PS50893"/>
    </source>
</evidence>
<dbReference type="PANTHER" id="PTHR45772:SF9">
    <property type="entry name" value="CONSERVED COMPONENT OF ABC TRANSPORTER FOR NATURAL AMINO ACIDS"/>
    <property type="match status" value="1"/>
</dbReference>
<protein>
    <submittedName>
        <fullName evidence="6">Leucine/isoleucine/valine transporter subunit ATP-binding component of ABC superfamily</fullName>
    </submittedName>
</protein>
<keyword evidence="7" id="KW-1185">Reference proteome</keyword>
<dbReference type="InterPro" id="IPR003439">
    <property type="entry name" value="ABC_transporter-like_ATP-bd"/>
</dbReference>
<dbReference type="GO" id="GO:0005524">
    <property type="term" value="F:ATP binding"/>
    <property type="evidence" value="ECO:0007669"/>
    <property type="project" value="UniProtKB-KW"/>
</dbReference>
<evidence type="ECO:0000256" key="1">
    <source>
        <dbReference type="ARBA" id="ARBA00022448"/>
    </source>
</evidence>
<dbReference type="OrthoDB" id="9781337at2"/>
<dbReference type="InterPro" id="IPR032823">
    <property type="entry name" value="BCA_ABC_TP_C"/>
</dbReference>
<dbReference type="RefSeq" id="WP_094159382.1">
    <property type="nucleotide sequence ID" value="NZ_LT592170.1"/>
</dbReference>
<dbReference type="FunFam" id="3.40.50.300:FF:000421">
    <property type="entry name" value="Branched-chain amino acid ABC transporter ATP-binding protein"/>
    <property type="match status" value="1"/>
</dbReference>
<dbReference type="Pfam" id="PF00005">
    <property type="entry name" value="ABC_tran"/>
    <property type="match status" value="1"/>
</dbReference>
<evidence type="ECO:0000313" key="7">
    <source>
        <dbReference type="Proteomes" id="UP000214566"/>
    </source>
</evidence>
<accession>A0A238D133</accession>
<dbReference type="PANTHER" id="PTHR45772">
    <property type="entry name" value="CONSERVED COMPONENT OF ABC TRANSPORTER FOR NATURAL AMINO ACIDS-RELATED"/>
    <property type="match status" value="1"/>
</dbReference>
<dbReference type="SUPFAM" id="SSF52540">
    <property type="entry name" value="P-loop containing nucleoside triphosphate hydrolases"/>
    <property type="match status" value="1"/>
</dbReference>
<dbReference type="GO" id="GO:0005886">
    <property type="term" value="C:plasma membrane"/>
    <property type="evidence" value="ECO:0007669"/>
    <property type="project" value="TreeGrafter"/>
</dbReference>
<dbReference type="InterPro" id="IPR003593">
    <property type="entry name" value="AAA+_ATPase"/>
</dbReference>
<dbReference type="InterPro" id="IPR027417">
    <property type="entry name" value="P-loop_NTPase"/>
</dbReference>
<dbReference type="EMBL" id="FLMQ01000045">
    <property type="protein sequence ID" value="SBP86978.1"/>
    <property type="molecule type" value="Genomic_DNA"/>
</dbReference>
<dbReference type="InterPro" id="IPR051120">
    <property type="entry name" value="ABC_AA/LPS_Transport"/>
</dbReference>
<keyword evidence="1" id="KW-0813">Transport</keyword>